<comment type="similarity">
    <text evidence="1">Belongs to the glycosyl hydrolase 13 family.</text>
</comment>
<dbReference type="EMBL" id="CP112998">
    <property type="protein sequence ID" value="WAC14728.1"/>
    <property type="molecule type" value="Genomic_DNA"/>
</dbReference>
<organism evidence="4 5">
    <name type="scientific">Dyadobacter pollutisoli</name>
    <dbReference type="NCBI Taxonomy" id="2910158"/>
    <lineage>
        <taxon>Bacteria</taxon>
        <taxon>Pseudomonadati</taxon>
        <taxon>Bacteroidota</taxon>
        <taxon>Cytophagia</taxon>
        <taxon>Cytophagales</taxon>
        <taxon>Spirosomataceae</taxon>
        <taxon>Dyadobacter</taxon>
    </lineage>
</organism>
<dbReference type="SMART" id="SM00642">
    <property type="entry name" value="Aamy"/>
    <property type="match status" value="1"/>
</dbReference>
<dbReference type="GO" id="GO:0005975">
    <property type="term" value="P:carbohydrate metabolic process"/>
    <property type="evidence" value="ECO:0007669"/>
    <property type="project" value="InterPro"/>
</dbReference>
<proteinExistence type="inferred from homology"/>
<dbReference type="Gene3D" id="3.20.20.80">
    <property type="entry name" value="Glycosidases"/>
    <property type="match status" value="1"/>
</dbReference>
<dbReference type="InterPro" id="IPR013783">
    <property type="entry name" value="Ig-like_fold"/>
</dbReference>
<dbReference type="PANTHER" id="PTHR43002">
    <property type="entry name" value="GLYCOGEN DEBRANCHING ENZYME"/>
    <property type="match status" value="1"/>
</dbReference>
<dbReference type="GO" id="GO:0016787">
    <property type="term" value="F:hydrolase activity"/>
    <property type="evidence" value="ECO:0007669"/>
    <property type="project" value="UniProtKB-KW"/>
</dbReference>
<keyword evidence="5" id="KW-1185">Reference proteome</keyword>
<dbReference type="InterPro" id="IPR017853">
    <property type="entry name" value="GH"/>
</dbReference>
<feature type="chain" id="PRO_5039711625" evidence="2">
    <location>
        <begin position="22"/>
        <end position="930"/>
    </location>
</feature>
<feature type="domain" description="Glycosyl hydrolase family 13 catalytic" evidence="3">
    <location>
        <begin position="386"/>
        <end position="741"/>
    </location>
</feature>
<dbReference type="KEGG" id="dpf:ON006_12350"/>
<dbReference type="SUPFAM" id="SSF51445">
    <property type="entry name" value="(Trans)glycosidases"/>
    <property type="match status" value="1"/>
</dbReference>
<gene>
    <name evidence="4" type="ORF">ON006_12350</name>
</gene>
<protein>
    <submittedName>
        <fullName evidence="4">Alpha-amylase family glycosyl hydrolase</fullName>
    </submittedName>
</protein>
<keyword evidence="2" id="KW-0732">Signal</keyword>
<dbReference type="SUPFAM" id="SSF81296">
    <property type="entry name" value="E set domains"/>
    <property type="match status" value="1"/>
</dbReference>
<sequence>MRKLYITLCLTLLSTFCFCQAITVSPSFPAANGAVTLTFDVSQAKDSRKSGLLNQSGGLYVWAWGGPDVKTRNVEYSPAGQSSFDQPFAPGLLKKVSDNVWTITITPDQYYNIPAGKKITWIGVLVKNATGSAQTEDFLIDLYEPADLFVRFQTPADDNFFIEANKELAVKASASTKADLRIALDGNVIATATDTALTAKINTGNTSGQKHMVEVIATENGKTATDQFTFTVSPEPKVATLPAGLKNGINYTSATSATLVLFAPEKKFVYVLGEFNNWENQPSFLMNRTPDGQTYWLEIKNLVTQKEYPFQYLVDGVIPVGDPFSEMILDRNDDKFIPAASYPDLIPFPGKAQGDIVSVLQTGQIPYQWKAGNFKRPLAKDLVIYELLVRDFTAARSYQMLSDTIAYLKRLGINAIELMPVMEFTGNDSWGYNPIYYTAPDKAYGNPASLKAFIDKCHENGIAVLLDMVLNQADYEFPYVKMYWDGTQPAKNNPMFNQQATHPFSVFFDFNHESPATKSYVDRVTKFWLEEYHFDGYRFDLSKGFTQVNSGNNVAAWGAYDASRVAIWKRIYDQVRSADSTAYVILEHFADDFEEAELTGYGMLVWDNQNGAFRESIKNGKGNFNRLSWKSHTGFQKPATIGYMESHDEERLVYDALTNGSIGNGYTVKSLPSALERVKAAAALFLLTPGAKMIWQFGELGYDVSINENGRTGAKPVKWDYYKDPERLKLYKVFAELIHLKSSLAAASGDTFELESENTVKKLSLTNSVMQLRVVANMDVNDQNILLPEGQWFDYFSGQEITVSPSDPPLNFKPAEFHVLTSMKLSDPEKDLVPWKIQLITAIEPIHSGTTVLSPVPTDSFLKLRLENPYQGEVMVSVLNIAGREYKMHHFLKHGSVLEATIDVEDLRAGLYLLRIQQGAEVMVRRWVKK</sequence>
<evidence type="ECO:0000313" key="5">
    <source>
        <dbReference type="Proteomes" id="UP001164653"/>
    </source>
</evidence>
<dbReference type="NCBIfam" id="TIGR04183">
    <property type="entry name" value="Por_Secre_tail"/>
    <property type="match status" value="1"/>
</dbReference>
<dbReference type="InterPro" id="IPR026444">
    <property type="entry name" value="Secre_tail"/>
</dbReference>
<evidence type="ECO:0000259" key="3">
    <source>
        <dbReference type="SMART" id="SM00642"/>
    </source>
</evidence>
<dbReference type="AlphaFoldDB" id="A0A9E8NG79"/>
<evidence type="ECO:0000313" key="4">
    <source>
        <dbReference type="EMBL" id="WAC14728.1"/>
    </source>
</evidence>
<feature type="signal peptide" evidence="2">
    <location>
        <begin position="1"/>
        <end position="21"/>
    </location>
</feature>
<dbReference type="CDD" id="cd11350">
    <property type="entry name" value="AmyAc_4"/>
    <property type="match status" value="1"/>
</dbReference>
<evidence type="ECO:0000256" key="2">
    <source>
        <dbReference type="SAM" id="SignalP"/>
    </source>
</evidence>
<dbReference type="InterPro" id="IPR014756">
    <property type="entry name" value="Ig_E-set"/>
</dbReference>
<dbReference type="RefSeq" id="WP_244820095.1">
    <property type="nucleotide sequence ID" value="NZ_CP112998.1"/>
</dbReference>
<evidence type="ECO:0000256" key="1">
    <source>
        <dbReference type="ARBA" id="ARBA00008061"/>
    </source>
</evidence>
<keyword evidence="4" id="KW-0378">Hydrolase</keyword>
<name>A0A9E8NG79_9BACT</name>
<dbReference type="Gene3D" id="2.60.40.10">
    <property type="entry name" value="Immunoglobulins"/>
    <property type="match status" value="1"/>
</dbReference>
<dbReference type="InterPro" id="IPR006047">
    <property type="entry name" value="GH13_cat_dom"/>
</dbReference>
<dbReference type="Pfam" id="PF00128">
    <property type="entry name" value="Alpha-amylase"/>
    <property type="match status" value="1"/>
</dbReference>
<reference evidence="4" key="1">
    <citation type="submission" date="2022-11" db="EMBL/GenBank/DDBJ databases">
        <title>Dyadobacter pollutisoli sp. nov., isolated from plastic dumped soil.</title>
        <authorList>
            <person name="Kim J.M."/>
            <person name="Kim K.R."/>
            <person name="Lee J.K."/>
            <person name="Hao L."/>
            <person name="Jeon C.O."/>
        </authorList>
    </citation>
    <scope>NUCLEOTIDE SEQUENCE</scope>
    <source>
        <strain evidence="4">U1</strain>
    </source>
</reference>
<accession>A0A9E8NG79</accession>
<dbReference type="Proteomes" id="UP001164653">
    <property type="component" value="Chromosome"/>
</dbReference>